<gene>
    <name evidence="3" type="ORF">ACFOZ7_18285</name>
</gene>
<dbReference type="GeneID" id="71854533"/>
<protein>
    <submittedName>
        <fullName evidence="3">PH domain-containing protein</fullName>
    </submittedName>
</protein>
<dbReference type="RefSeq" id="WP_246966606.1">
    <property type="nucleotide sequence ID" value="NZ_CP095397.1"/>
</dbReference>
<dbReference type="InterPro" id="IPR005182">
    <property type="entry name" value="YdbS-like_PH"/>
</dbReference>
<feature type="transmembrane region" description="Helical" evidence="1">
    <location>
        <begin position="67"/>
        <end position="85"/>
    </location>
</feature>
<evidence type="ECO:0000256" key="1">
    <source>
        <dbReference type="SAM" id="Phobius"/>
    </source>
</evidence>
<keyword evidence="1" id="KW-0472">Membrane</keyword>
<dbReference type="PANTHER" id="PTHR37938:SF1">
    <property type="entry name" value="BLL0215 PROTEIN"/>
    <property type="match status" value="1"/>
</dbReference>
<feature type="transmembrane region" description="Helical" evidence="1">
    <location>
        <begin position="42"/>
        <end position="61"/>
    </location>
</feature>
<keyword evidence="1" id="KW-0812">Transmembrane</keyword>
<proteinExistence type="predicted"/>
<dbReference type="Proteomes" id="UP001595821">
    <property type="component" value="Unassembled WGS sequence"/>
</dbReference>
<evidence type="ECO:0000259" key="2">
    <source>
        <dbReference type="Pfam" id="PF03703"/>
    </source>
</evidence>
<evidence type="ECO:0000313" key="3">
    <source>
        <dbReference type="EMBL" id="MFC4248849.1"/>
    </source>
</evidence>
<dbReference type="AlphaFoldDB" id="A0ABD5P3J2"/>
<dbReference type="EMBL" id="JBHSDJ010000128">
    <property type="protein sequence ID" value="MFC4248849.1"/>
    <property type="molecule type" value="Genomic_DNA"/>
</dbReference>
<accession>A0ABD5P3J2</accession>
<feature type="domain" description="YdbS-like PH" evidence="2">
    <location>
        <begin position="89"/>
        <end position="164"/>
    </location>
</feature>
<keyword evidence="1" id="KW-1133">Transmembrane helix</keyword>
<comment type="caution">
    <text evidence="3">The sequence shown here is derived from an EMBL/GenBank/DDBJ whole genome shotgun (WGS) entry which is preliminary data.</text>
</comment>
<organism evidence="3 4">
    <name type="scientific">Natribaculum luteum</name>
    <dbReference type="NCBI Taxonomy" id="1586232"/>
    <lineage>
        <taxon>Archaea</taxon>
        <taxon>Methanobacteriati</taxon>
        <taxon>Methanobacteriota</taxon>
        <taxon>Stenosarchaea group</taxon>
        <taxon>Halobacteria</taxon>
        <taxon>Halobacteriales</taxon>
        <taxon>Natrialbaceae</taxon>
        <taxon>Natribaculum</taxon>
    </lineage>
</organism>
<sequence length="200" mass="21499">MTDRTPVTDDAALESTVETPAWLTLGDDEAIRWDGRPRIQSSYPWLAIGVLGVVVAGLAIGMDGVPIVVAAIGPIALVPAGWGYLSVARTAFVVTTESAYVRTGVLGTRVTTATLERVQNSSFEQHALGRLVGYGTITVDTAGGDGEELRFWNVENPQTVRALIDEHVDRARGGTVPGTLEQWEAVLTEVRGWRERVEDG</sequence>
<dbReference type="Pfam" id="PF03703">
    <property type="entry name" value="bPH_2"/>
    <property type="match status" value="1"/>
</dbReference>
<evidence type="ECO:0000313" key="4">
    <source>
        <dbReference type="Proteomes" id="UP001595821"/>
    </source>
</evidence>
<dbReference type="PANTHER" id="PTHR37938">
    <property type="entry name" value="BLL0215 PROTEIN"/>
    <property type="match status" value="1"/>
</dbReference>
<name>A0ABD5P3J2_9EURY</name>
<reference evidence="3 4" key="1">
    <citation type="journal article" date="2014" name="Int. J. Syst. Evol. Microbiol.">
        <title>Complete genome sequence of Corynebacterium casei LMG S-19264T (=DSM 44701T), isolated from a smear-ripened cheese.</title>
        <authorList>
            <consortium name="US DOE Joint Genome Institute (JGI-PGF)"/>
            <person name="Walter F."/>
            <person name="Albersmeier A."/>
            <person name="Kalinowski J."/>
            <person name="Ruckert C."/>
        </authorList>
    </citation>
    <scope>NUCLEOTIDE SEQUENCE [LARGE SCALE GENOMIC DNA]</scope>
    <source>
        <strain evidence="3 4">IBRC-M 10912</strain>
    </source>
</reference>